<name>A0A4S8QQF4_9HELO</name>
<reference evidence="3 4" key="1">
    <citation type="submission" date="2017-12" db="EMBL/GenBank/DDBJ databases">
        <title>Comparative genomics of Botrytis spp.</title>
        <authorList>
            <person name="Valero-Jimenez C.A."/>
            <person name="Tapia P."/>
            <person name="Veloso J."/>
            <person name="Silva-Moreno E."/>
            <person name="Staats M."/>
            <person name="Valdes J.H."/>
            <person name="Van Kan J.A.L."/>
        </authorList>
    </citation>
    <scope>NUCLEOTIDE SEQUENCE [LARGE SCALE GENOMIC DNA]</scope>
    <source>
        <strain evidence="3 4">MUCL435</strain>
    </source>
</reference>
<accession>A0A4S8QQF4</accession>
<feature type="compositionally biased region" description="Acidic residues" evidence="2">
    <location>
        <begin position="1994"/>
        <end position="2023"/>
    </location>
</feature>
<feature type="region of interest" description="Disordered" evidence="2">
    <location>
        <begin position="1873"/>
        <end position="1913"/>
    </location>
</feature>
<dbReference type="GO" id="GO:0003677">
    <property type="term" value="F:DNA binding"/>
    <property type="evidence" value="ECO:0007669"/>
    <property type="project" value="InterPro"/>
</dbReference>
<feature type="compositionally biased region" description="Polar residues" evidence="2">
    <location>
        <begin position="277"/>
        <end position="289"/>
    </location>
</feature>
<feature type="compositionally biased region" description="Low complexity" evidence="2">
    <location>
        <begin position="400"/>
        <end position="414"/>
    </location>
</feature>
<sequence>MPSHRNPGRPRKYANAEEARKANNINNRLRARKKKLQSSDSNEFVVYQSSSFTNIFANNSSPYIRPSTGLLRAIPLSQDQILEVQNVCESGGLESSQPALLAQGQSLSNHNYKEIDIQKNKMNNQEINLVEEECDINIAKILMELQSAHTICTLKGPEASVVSNTFSLVFSPHAYIQTNPKIISIISTTAMKSNSIKKSRGRPRKFTQEEAAASRRESDRLSKVRRRHPRIAAGPSDFIAYEPPPSDVPANTPSSGLRISPDIPIPLDDNPLIEHPSNAQSNPPLSTPSQIELTPELEEQMRQIRLEEEEADKERIEYETEISEKMKETNLATSSTETVIQTMNTINTIQESRAENPSEDRILNYDSTPASNSRHQSVSIQGSADNPILLSSPIQTRSPSFQLSNQSRSQQSNSEGRTRSRSQQSRSTGRDRFSVQSTLEAWLTPSPHPTSRIQNTSPTSSLPQHATNTSFSNRIQNESVPSSTPSASAIPSTPTFINREFAPSSASTGNPFPAPSASPTPIERTALKLAKQLRNFQGCTHEQHETAEQLHREHHQEPDIHSECSSLQDITTLLKGDYPGGVPLPDVLSNHKLLQAGDYNFQDYQAAFEGVSATAVPGDDSIRNENLPKNLCLSQHHLTSKKNREAKVTYDIDSICCFPTSLGFAKRGIHWLPKAHSILNLTADIHFALKIPTYNNRGVLIERATPLHKIPHYCFGNTIGMESLLIFIFFPALHLESDYKHTSYLSKEDNELFFDAIVSPALNRVTKSSNIMQYYPASARISQLDAMAISAEGLRRKESSREQLVKHAIQPQYLDRLWNAIIQSIEDNPGFNRFRGATLFAHSKNIKLEFMNSSLTKVYDDWHSKWTATIDAQFYNPDRTFVDLAKQVTSQDTALPFDHIPTNHEAEVFLWKKCCLEAYAKSRVVLEADGSPARGNPKRTTYPWATMRDTIGQTLFAVPHGQENMDGLIYSQFYALIKTPFDSSKVYVFDNDSVENLALDPGYIRALQQAGGGITFSKAVAEFGYQHSKKRAHANLVDNRAKSYGIREEHRISQTMMEEIYQQWQQWDRYDDEDDISRPHLPYYIIPTKGVLDFLTAQINKYCFLFEHILSHTGRTYSLPETTVMVTALRALRFSYGSNLLQQESLLYKDRWEHMRDSRLIVKEGLGMEDTMTRCGLGWFLPKFNWATCRLASPHGDNILVGNALVHKEYERRWRAVKDLRDVYIRFNQAASWYDRYNLSCNDTLLNQWLEYLFALNIEQFNTDIWKEMLKSHKHSPELSPLAFQLQENIRFCYKGMKGLFLVDGVAAPPHFVTGNKMRFDKANDLLDFLFSWRDDQERRGWAHKPYRIILQKTFELIERYMGKWVAEEWLKRFLYLVQLTHWVLPYPTQLNLIGSTKTNNNAGLKRRMMWFSSVYANDEKVKLPLREHPQTLHDILRRASQENFGPGRDNAWKADDLVIACSRQGFELDELLKLWVVGKYSIGSKGYIPLWERGMLPRLKMMEDIHQKGLDELEDLIAVFRVKYAHLDRGGASSEPDDDDDDDDDIDEEDEEEEEEMAEADRFIPSSSDSDRDRTLSHSLYHIISSFINAMESPTPSNSQFSPVVPTLAETGKSQELITTASQAFLPSHLSLQTPDHSSATFLQPIFDHPGAIDDALARVLRLSNTDGSKFKALNEIATRSSDLNNYYSNLADESLNIIIKDKLYAWDGTKTVDYINQQAELLARRNTRQAYFKKSWDKCLTTKCWGGNTFGVSFTHALASVSSWQRSNIKTNIYYIARRISAEDAVERLNGVMWQRLTNPSPQPRYLIYVNKDFAMVKSQVENKLPPLEYPNTPQEWYKMKVQKDTRFGMFCPWNGVGYIEDESINPLPQSPKISNLYSNSPSQSMTDPALPSTSLLSNNSPLNTPLNEPLADSVPHEIASILPVNTQTAKIYHKWDQHGVPISDPSINTVPLKKTPIIVRSLFQRQNRPINKPQPLTKASNIKSRMVVEATDNEEEEEDEVENEEKGENEEENEEEEEEERGNIERLDSKNVSSTKKGQEVSPTPSRPALPQCACTSKTLQAVPFTWYELVEAGYVPGANVTLKHMLQLGESSIISLVCDEHIRLFAQHLNLITNIDPTTNKRITPHILRLRIQALYQCLNEDKLLEHFRVTNDHYNWFTFNKFAAQFRSQTSLGDMRFAPAKNLSTMLTTYARSVSSVKEPFEFIKHKYSRDSRYELSKYAFSSFTPDLPWAESRWEGLKLILDAYAWHSRHLSPKGFLHNCSFSIPQQVLRADLLSWYRAVKARNDGNFRLISIPEPLHYFGCHQSSLDSIYCSGDLHGMYSKYKKPSAHNRFTTLIDLTYHSRLSDRITCSEECIIILEVCDPDTYSQSTIMAEIMNEQHPIKKEPWHNLALLSENPVYKKYLHDGIIAWKPANADHHVDTPPSVDAPVHILLAPNAIVKYHMTTGPRYIIPVTYVGLNPDGIELEDGHRYEDIRRSHTNKSLPLGAYQSIPGYHFQTPNPLNVDYIPADPVSLALLGYTTWESPTVIQMASRYLSVSEKEFITLYYSPQHITDVHQRVTIAFNAFYLQERMYEGKSMFRTMNINRSSPHSVAPPPPDLEFRDAVGEGVGEEDNSTDLPLSSEEMHLLKQEYSGFNNGSRFIRQWISHNALSQSTQHQSSHPSRISQTPSMSQQASGSTQSGRKQPDSIPIATLASNNKGHSCNIRSRSHQVSSDDELQLPPLPWNTAPPLSRVSATSTLDSCESTVRKRKPDCDNTLNSRQSYKKRVRKSSEDSI</sequence>
<feature type="region of interest" description="Disordered" evidence="2">
    <location>
        <begin position="2658"/>
        <end position="2782"/>
    </location>
</feature>
<dbReference type="EMBL" id="PQXL01000485">
    <property type="protein sequence ID" value="THV45455.1"/>
    <property type="molecule type" value="Genomic_DNA"/>
</dbReference>
<feature type="compositionally biased region" description="Basic and acidic residues" evidence="2">
    <location>
        <begin position="352"/>
        <end position="363"/>
    </location>
</feature>
<feature type="compositionally biased region" description="Low complexity" evidence="2">
    <location>
        <begin position="2658"/>
        <end position="2669"/>
    </location>
</feature>
<organism evidence="3 4">
    <name type="scientific">Botrytis galanthina</name>
    <dbReference type="NCBI Taxonomy" id="278940"/>
    <lineage>
        <taxon>Eukaryota</taxon>
        <taxon>Fungi</taxon>
        <taxon>Dikarya</taxon>
        <taxon>Ascomycota</taxon>
        <taxon>Pezizomycotina</taxon>
        <taxon>Leotiomycetes</taxon>
        <taxon>Helotiales</taxon>
        <taxon>Sclerotiniaceae</taxon>
        <taxon>Botrytis</taxon>
    </lineage>
</organism>
<feature type="region of interest" description="Disordered" evidence="2">
    <location>
        <begin position="2592"/>
        <end position="2625"/>
    </location>
</feature>
<dbReference type="InterPro" id="IPR017956">
    <property type="entry name" value="AT_hook_DNA-bd_motif"/>
</dbReference>
<feature type="compositionally biased region" description="Polar residues" evidence="2">
    <location>
        <begin position="1874"/>
        <end position="1889"/>
    </location>
</feature>
<evidence type="ECO:0000313" key="3">
    <source>
        <dbReference type="EMBL" id="THV45455.1"/>
    </source>
</evidence>
<feature type="compositionally biased region" description="Polar residues" evidence="2">
    <location>
        <begin position="2670"/>
        <end position="2689"/>
    </location>
</feature>
<dbReference type="OrthoDB" id="3563855at2759"/>
<comment type="caution">
    <text evidence="3">The sequence shown here is derived from an EMBL/GenBank/DDBJ whole genome shotgun (WGS) entry which is preliminary data.</text>
</comment>
<dbReference type="Proteomes" id="UP000308671">
    <property type="component" value="Unassembled WGS sequence"/>
</dbReference>
<feature type="compositionally biased region" description="Basic residues" evidence="2">
    <location>
        <begin position="195"/>
        <end position="205"/>
    </location>
</feature>
<feature type="compositionally biased region" description="Polar residues" evidence="2">
    <location>
        <begin position="2740"/>
        <end position="2751"/>
    </location>
</feature>
<feature type="region of interest" description="Disordered" evidence="2">
    <location>
        <begin position="193"/>
        <end position="289"/>
    </location>
</feature>
<keyword evidence="1" id="KW-0175">Coiled coil</keyword>
<protein>
    <submittedName>
        <fullName evidence="3">Uncharacterized protein</fullName>
    </submittedName>
</protein>
<feature type="region of interest" description="Disordered" evidence="2">
    <location>
        <begin position="1969"/>
        <end position="2055"/>
    </location>
</feature>
<feature type="region of interest" description="Disordered" evidence="2">
    <location>
        <begin position="1"/>
        <end position="23"/>
    </location>
</feature>
<feature type="coiled-coil region" evidence="1">
    <location>
        <begin position="294"/>
        <end position="328"/>
    </location>
</feature>
<evidence type="ECO:0000256" key="2">
    <source>
        <dbReference type="SAM" id="MobiDB-lite"/>
    </source>
</evidence>
<feature type="compositionally biased region" description="Basic and acidic residues" evidence="2">
    <location>
        <begin position="206"/>
        <end position="222"/>
    </location>
</feature>
<feature type="compositionally biased region" description="Polar residues" evidence="2">
    <location>
        <begin position="365"/>
        <end position="384"/>
    </location>
</feature>
<feature type="compositionally biased region" description="Polar residues" evidence="2">
    <location>
        <begin position="2700"/>
        <end position="2718"/>
    </location>
</feature>
<feature type="region of interest" description="Disordered" evidence="2">
    <location>
        <begin position="1530"/>
        <end position="1575"/>
    </location>
</feature>
<gene>
    <name evidence="3" type="ORF">BGAL_0486g00010</name>
</gene>
<dbReference type="SMART" id="SM00384">
    <property type="entry name" value="AT_hook"/>
    <property type="match status" value="2"/>
</dbReference>
<evidence type="ECO:0000256" key="1">
    <source>
        <dbReference type="SAM" id="Coils"/>
    </source>
</evidence>
<keyword evidence="4" id="KW-1185">Reference proteome</keyword>
<feature type="compositionally biased region" description="Polar residues" evidence="2">
    <location>
        <begin position="449"/>
        <end position="467"/>
    </location>
</feature>
<feature type="compositionally biased region" description="Low complexity" evidence="2">
    <location>
        <begin position="257"/>
        <end position="270"/>
    </location>
</feature>
<feature type="compositionally biased region" description="Polar residues" evidence="2">
    <location>
        <begin position="2033"/>
        <end position="2047"/>
    </location>
</feature>
<proteinExistence type="predicted"/>
<feature type="region of interest" description="Disordered" evidence="2">
    <location>
        <begin position="349"/>
        <end position="467"/>
    </location>
</feature>
<feature type="compositionally biased region" description="Basic residues" evidence="2">
    <location>
        <begin position="1"/>
        <end position="12"/>
    </location>
</feature>
<feature type="compositionally biased region" description="Acidic residues" evidence="2">
    <location>
        <begin position="1536"/>
        <end position="1559"/>
    </location>
</feature>
<feature type="compositionally biased region" description="Low complexity" evidence="2">
    <location>
        <begin position="1893"/>
        <end position="1913"/>
    </location>
</feature>
<evidence type="ECO:0000313" key="4">
    <source>
        <dbReference type="Proteomes" id="UP000308671"/>
    </source>
</evidence>